<name>A0A376FF08_ENTAS</name>
<gene>
    <name evidence="1" type="ORF">NCTC12123_03544</name>
</gene>
<dbReference type="Proteomes" id="UP000255163">
    <property type="component" value="Unassembled WGS sequence"/>
</dbReference>
<reference evidence="1 2" key="1">
    <citation type="submission" date="2018-06" db="EMBL/GenBank/DDBJ databases">
        <authorList>
            <consortium name="Pathogen Informatics"/>
            <person name="Doyle S."/>
        </authorList>
    </citation>
    <scope>NUCLEOTIDE SEQUENCE [LARGE SCALE GENOMIC DNA]</scope>
    <source>
        <strain evidence="1 2">NCTC12123</strain>
    </source>
</reference>
<evidence type="ECO:0000313" key="2">
    <source>
        <dbReference type="Proteomes" id="UP000255163"/>
    </source>
</evidence>
<proteinExistence type="predicted"/>
<accession>A0A376FF08</accession>
<organism evidence="1 2">
    <name type="scientific">Enterobacter asburiae</name>
    <dbReference type="NCBI Taxonomy" id="61645"/>
    <lineage>
        <taxon>Bacteria</taxon>
        <taxon>Pseudomonadati</taxon>
        <taxon>Pseudomonadota</taxon>
        <taxon>Gammaproteobacteria</taxon>
        <taxon>Enterobacterales</taxon>
        <taxon>Enterobacteriaceae</taxon>
        <taxon>Enterobacter</taxon>
        <taxon>Enterobacter cloacae complex</taxon>
    </lineage>
</organism>
<dbReference type="AlphaFoldDB" id="A0A376FF08"/>
<protein>
    <submittedName>
        <fullName evidence="1">Uncharacterized protein</fullName>
    </submittedName>
</protein>
<dbReference type="EMBL" id="UFYI01000007">
    <property type="protein sequence ID" value="STD22923.1"/>
    <property type="molecule type" value="Genomic_DNA"/>
</dbReference>
<evidence type="ECO:0000313" key="1">
    <source>
        <dbReference type="EMBL" id="STD22923.1"/>
    </source>
</evidence>
<sequence length="82" mass="9067">MRLVSRSITSSDAPTYGARVGFIDHQKIGFGDPRPALARNFFPFGHVDHVDGQIRQLGAERRAQVIAAAFNEDQIQIAELFA</sequence>